<evidence type="ECO:0000256" key="1">
    <source>
        <dbReference type="ARBA" id="ARBA00023054"/>
    </source>
</evidence>
<keyword evidence="8" id="KW-1185">Reference proteome</keyword>
<feature type="chain" id="PRO_5046028272" description="NAB domain-containing protein" evidence="5">
    <location>
        <begin position="36"/>
        <end position="532"/>
    </location>
</feature>
<feature type="coiled-coil region" evidence="3">
    <location>
        <begin position="321"/>
        <end position="425"/>
    </location>
</feature>
<feature type="coiled-coil region" evidence="3">
    <location>
        <begin position="224"/>
        <end position="288"/>
    </location>
</feature>
<organism evidence="7 8">
    <name type="scientific">Hibiscus sabdariffa</name>
    <name type="common">roselle</name>
    <dbReference type="NCBI Taxonomy" id="183260"/>
    <lineage>
        <taxon>Eukaryota</taxon>
        <taxon>Viridiplantae</taxon>
        <taxon>Streptophyta</taxon>
        <taxon>Embryophyta</taxon>
        <taxon>Tracheophyta</taxon>
        <taxon>Spermatophyta</taxon>
        <taxon>Magnoliopsida</taxon>
        <taxon>eudicotyledons</taxon>
        <taxon>Gunneridae</taxon>
        <taxon>Pentapetalae</taxon>
        <taxon>rosids</taxon>
        <taxon>malvids</taxon>
        <taxon>Malvales</taxon>
        <taxon>Malvaceae</taxon>
        <taxon>Malvoideae</taxon>
        <taxon>Hibiscus</taxon>
    </lineage>
</organism>
<dbReference type="Proteomes" id="UP001396334">
    <property type="component" value="Unassembled WGS sequence"/>
</dbReference>
<evidence type="ECO:0000313" key="7">
    <source>
        <dbReference type="EMBL" id="KAK9028982.1"/>
    </source>
</evidence>
<feature type="compositionally biased region" description="Polar residues" evidence="4">
    <location>
        <begin position="135"/>
        <end position="158"/>
    </location>
</feature>
<sequence length="532" mass="61063">MVSQILALGKRKQMGLLHLILIISLPPLNMASASARLTRSTRRLESRKSHSWWWDSHISPKNSKWLAENLDEMDRRVKQMLKLIEEDADSFAKKAEMYYKKRPELITQVEEFYRMYRALAERYDHVTGELRKSMSSELQSQGSGNSEIGSDLPSSCPSPDQRPSPRKSGPRAAGFDIFLASGGNGSDGYPKVDKSSSSSDSESESDDYSVLSGNEGDQGVSGKMTELEIELHEMKEKLRMLEEENAERRAKDDNLDLLARIREYEEEMKIANERIQLSEEKITSLKIELQKYKQPRTTGSESSIEECEKVDKPDPIEVNQALELQNKISVLEKENQHLDSKMQALLEELSFTKETLKGSEKETASLKLEKKQFYDKIQELEGQLNTAQREILELKLELSERSNCIKVLTEDLETSKSERNGLKSEMYSLEAKVSSREVRIVQMDMHLHQLHMEHVKLIAKAEGAQKLEEELQSKVKELEDEIKKQRTTILEGAEAKREAIRQLCFTLEHYRNGYHTLRQAFLGHKRIPVLTT</sequence>
<feature type="signal peptide" evidence="5">
    <location>
        <begin position="1"/>
        <end position="35"/>
    </location>
</feature>
<dbReference type="Gene3D" id="1.10.287.1490">
    <property type="match status" value="1"/>
</dbReference>
<evidence type="ECO:0000256" key="3">
    <source>
        <dbReference type="SAM" id="Coils"/>
    </source>
</evidence>
<keyword evidence="5" id="KW-0732">Signal</keyword>
<evidence type="ECO:0000313" key="8">
    <source>
        <dbReference type="Proteomes" id="UP001396334"/>
    </source>
</evidence>
<comment type="caution">
    <text evidence="7">The sequence shown here is derived from an EMBL/GenBank/DDBJ whole genome shotgun (WGS) entry which is preliminary data.</text>
</comment>
<gene>
    <name evidence="7" type="ORF">V6N11_026112</name>
</gene>
<evidence type="ECO:0000256" key="2">
    <source>
        <dbReference type="ARBA" id="ARBA00038006"/>
    </source>
</evidence>
<dbReference type="Pfam" id="PF07765">
    <property type="entry name" value="KIP1"/>
    <property type="match status" value="1"/>
</dbReference>
<evidence type="ECO:0000256" key="4">
    <source>
        <dbReference type="SAM" id="MobiDB-lite"/>
    </source>
</evidence>
<dbReference type="PROSITE" id="PS51774">
    <property type="entry name" value="NAB"/>
    <property type="match status" value="1"/>
</dbReference>
<dbReference type="InterPro" id="IPR051861">
    <property type="entry name" value="NET_actin-binding_domain"/>
</dbReference>
<keyword evidence="1 3" id="KW-0175">Coiled coil</keyword>
<feature type="domain" description="NAB" evidence="6">
    <location>
        <begin position="50"/>
        <end position="130"/>
    </location>
</feature>
<protein>
    <recommendedName>
        <fullName evidence="6">NAB domain-containing protein</fullName>
    </recommendedName>
</protein>
<dbReference type="EMBL" id="JBBPBN010000011">
    <property type="protein sequence ID" value="KAK9028982.1"/>
    <property type="molecule type" value="Genomic_DNA"/>
</dbReference>
<evidence type="ECO:0000256" key="5">
    <source>
        <dbReference type="SAM" id="SignalP"/>
    </source>
</evidence>
<evidence type="ECO:0000259" key="6">
    <source>
        <dbReference type="PROSITE" id="PS51774"/>
    </source>
</evidence>
<reference evidence="7 8" key="1">
    <citation type="journal article" date="2024" name="G3 (Bethesda)">
        <title>Genome assembly of Hibiscus sabdariffa L. provides insights into metabolisms of medicinal natural products.</title>
        <authorList>
            <person name="Kim T."/>
        </authorList>
    </citation>
    <scope>NUCLEOTIDE SEQUENCE [LARGE SCALE GENOMIC DNA]</scope>
    <source>
        <strain evidence="7">TK-2024</strain>
        <tissue evidence="7">Old leaves</tissue>
    </source>
</reference>
<name>A0ABR2SUZ5_9ROSI</name>
<dbReference type="PANTHER" id="PTHR32258">
    <property type="entry name" value="PROTEIN NETWORKED 4A"/>
    <property type="match status" value="1"/>
</dbReference>
<dbReference type="InterPro" id="IPR011684">
    <property type="entry name" value="NAB"/>
</dbReference>
<accession>A0ABR2SUZ5</accession>
<proteinExistence type="inferred from homology"/>
<feature type="region of interest" description="Disordered" evidence="4">
    <location>
        <begin position="131"/>
        <end position="222"/>
    </location>
</feature>
<dbReference type="PANTHER" id="PTHR32258:SF3">
    <property type="entry name" value="PROTEIN NETWORKED 4A"/>
    <property type="match status" value="1"/>
</dbReference>
<comment type="similarity">
    <text evidence="2">Belongs to the NET family.</text>
</comment>
<feature type="coiled-coil region" evidence="3">
    <location>
        <begin position="461"/>
        <end position="488"/>
    </location>
</feature>